<organism evidence="1 2">
    <name type="scientific">Allorhodopirellula solitaria</name>
    <dbReference type="NCBI Taxonomy" id="2527987"/>
    <lineage>
        <taxon>Bacteria</taxon>
        <taxon>Pseudomonadati</taxon>
        <taxon>Planctomycetota</taxon>
        <taxon>Planctomycetia</taxon>
        <taxon>Pirellulales</taxon>
        <taxon>Pirellulaceae</taxon>
        <taxon>Allorhodopirellula</taxon>
    </lineage>
</organism>
<comment type="caution">
    <text evidence="1">The sequence shown here is derived from an EMBL/GenBank/DDBJ whole genome shotgun (WGS) entry which is preliminary data.</text>
</comment>
<reference evidence="1 2" key="1">
    <citation type="submission" date="2019-02" db="EMBL/GenBank/DDBJ databases">
        <title>Deep-cultivation of Planctomycetes and their phenomic and genomic characterization uncovers novel biology.</title>
        <authorList>
            <person name="Wiegand S."/>
            <person name="Jogler M."/>
            <person name="Boedeker C."/>
            <person name="Pinto D."/>
            <person name="Vollmers J."/>
            <person name="Rivas-Marin E."/>
            <person name="Kohn T."/>
            <person name="Peeters S.H."/>
            <person name="Heuer A."/>
            <person name="Rast P."/>
            <person name="Oberbeckmann S."/>
            <person name="Bunk B."/>
            <person name="Jeske O."/>
            <person name="Meyerdierks A."/>
            <person name="Storesund J.E."/>
            <person name="Kallscheuer N."/>
            <person name="Luecker S."/>
            <person name="Lage O.M."/>
            <person name="Pohl T."/>
            <person name="Merkel B.J."/>
            <person name="Hornburger P."/>
            <person name="Mueller R.-W."/>
            <person name="Bruemmer F."/>
            <person name="Labrenz M."/>
            <person name="Spormann A.M."/>
            <person name="Op Den Camp H."/>
            <person name="Overmann J."/>
            <person name="Amann R."/>
            <person name="Jetten M.S.M."/>
            <person name="Mascher T."/>
            <person name="Medema M.H."/>
            <person name="Devos D.P."/>
            <person name="Kaster A.-K."/>
            <person name="Ovreas L."/>
            <person name="Rohde M."/>
            <person name="Galperin M.Y."/>
            <person name="Jogler C."/>
        </authorList>
    </citation>
    <scope>NUCLEOTIDE SEQUENCE [LARGE SCALE GENOMIC DNA]</scope>
    <source>
        <strain evidence="1 2">CA85</strain>
    </source>
</reference>
<dbReference type="RefSeq" id="WP_186774940.1">
    <property type="nucleotide sequence ID" value="NZ_SJPK01000006.1"/>
</dbReference>
<accession>A0A5C5XU95</accession>
<dbReference type="Proteomes" id="UP000318053">
    <property type="component" value="Unassembled WGS sequence"/>
</dbReference>
<keyword evidence="2" id="KW-1185">Reference proteome</keyword>
<evidence type="ECO:0000313" key="1">
    <source>
        <dbReference type="EMBL" id="TWT66131.1"/>
    </source>
</evidence>
<dbReference type="AlphaFoldDB" id="A0A5C5XU95"/>
<proteinExistence type="predicted"/>
<sequence>MKSTTQKRRIYWLLLTIGCAVTCGCGGPEPPPALDDAVQQEIVEHDEMVSDQESSM</sequence>
<protein>
    <submittedName>
        <fullName evidence="1">Uncharacterized protein</fullName>
    </submittedName>
</protein>
<dbReference type="EMBL" id="SJPK01000006">
    <property type="protein sequence ID" value="TWT66131.1"/>
    <property type="molecule type" value="Genomic_DNA"/>
</dbReference>
<gene>
    <name evidence="1" type="ORF">CA85_29950</name>
</gene>
<dbReference type="PROSITE" id="PS51257">
    <property type="entry name" value="PROKAR_LIPOPROTEIN"/>
    <property type="match status" value="1"/>
</dbReference>
<evidence type="ECO:0000313" key="2">
    <source>
        <dbReference type="Proteomes" id="UP000318053"/>
    </source>
</evidence>
<name>A0A5C5XU95_9BACT</name>